<accession>A0A9P0JHK9</accession>
<protein>
    <submittedName>
        <fullName evidence="1">Uncharacterized protein</fullName>
    </submittedName>
</protein>
<organism evidence="1 2">
    <name type="scientific">Acanthoscelides obtectus</name>
    <name type="common">Bean weevil</name>
    <name type="synonym">Bruchus obtectus</name>
    <dbReference type="NCBI Taxonomy" id="200917"/>
    <lineage>
        <taxon>Eukaryota</taxon>
        <taxon>Metazoa</taxon>
        <taxon>Ecdysozoa</taxon>
        <taxon>Arthropoda</taxon>
        <taxon>Hexapoda</taxon>
        <taxon>Insecta</taxon>
        <taxon>Pterygota</taxon>
        <taxon>Neoptera</taxon>
        <taxon>Endopterygota</taxon>
        <taxon>Coleoptera</taxon>
        <taxon>Polyphaga</taxon>
        <taxon>Cucujiformia</taxon>
        <taxon>Chrysomeloidea</taxon>
        <taxon>Chrysomelidae</taxon>
        <taxon>Bruchinae</taxon>
        <taxon>Bruchini</taxon>
        <taxon>Acanthoscelides</taxon>
    </lineage>
</organism>
<gene>
    <name evidence="1" type="ORF">ACAOBT_LOCUS81</name>
</gene>
<comment type="caution">
    <text evidence="1">The sequence shown here is derived from an EMBL/GenBank/DDBJ whole genome shotgun (WGS) entry which is preliminary data.</text>
</comment>
<reference evidence="1" key="1">
    <citation type="submission" date="2022-03" db="EMBL/GenBank/DDBJ databases">
        <authorList>
            <person name="Sayadi A."/>
        </authorList>
    </citation>
    <scope>NUCLEOTIDE SEQUENCE</scope>
</reference>
<dbReference type="AlphaFoldDB" id="A0A9P0JHK9"/>
<dbReference type="Proteomes" id="UP001152888">
    <property type="component" value="Unassembled WGS sequence"/>
</dbReference>
<evidence type="ECO:0000313" key="1">
    <source>
        <dbReference type="EMBL" id="CAH1953511.1"/>
    </source>
</evidence>
<sequence>MELPDRSQQCRQLLYI</sequence>
<proteinExistence type="predicted"/>
<evidence type="ECO:0000313" key="2">
    <source>
        <dbReference type="Proteomes" id="UP001152888"/>
    </source>
</evidence>
<name>A0A9P0JHK9_ACAOB</name>
<keyword evidence="2" id="KW-1185">Reference proteome</keyword>
<dbReference type="EMBL" id="CAKOFQ010006651">
    <property type="protein sequence ID" value="CAH1953511.1"/>
    <property type="molecule type" value="Genomic_DNA"/>
</dbReference>